<dbReference type="GeneID" id="100638440"/>
<feature type="compositionally biased region" description="Basic and acidic residues" evidence="3">
    <location>
        <begin position="954"/>
        <end position="973"/>
    </location>
</feature>
<feature type="compositionally biased region" description="Polar residues" evidence="3">
    <location>
        <begin position="73"/>
        <end position="94"/>
    </location>
</feature>
<feature type="region of interest" description="Disordered" evidence="3">
    <location>
        <begin position="942"/>
        <end position="983"/>
    </location>
</feature>
<dbReference type="GO" id="GO:0015631">
    <property type="term" value="F:tubulin binding"/>
    <property type="evidence" value="ECO:0007669"/>
    <property type="project" value="TreeGrafter"/>
</dbReference>
<feature type="compositionally biased region" description="Polar residues" evidence="3">
    <location>
        <begin position="513"/>
        <end position="555"/>
    </location>
</feature>
<feature type="compositionally biased region" description="Acidic residues" evidence="3">
    <location>
        <begin position="61"/>
        <end position="70"/>
    </location>
</feature>
<feature type="compositionally biased region" description="Polar residues" evidence="3">
    <location>
        <begin position="735"/>
        <end position="745"/>
    </location>
</feature>
<evidence type="ECO:0000313" key="5">
    <source>
        <dbReference type="Proteomes" id="UP000007879"/>
    </source>
</evidence>
<comment type="similarity">
    <text evidence="1">Belongs to the TCP10 family.</text>
</comment>
<proteinExistence type="inferred from homology"/>
<feature type="region of interest" description="Disordered" evidence="3">
    <location>
        <begin position="58"/>
        <end position="196"/>
    </location>
</feature>
<name>A0AAN0JP17_AMPQE</name>
<reference evidence="5" key="1">
    <citation type="journal article" date="2010" name="Nature">
        <title>The Amphimedon queenslandica genome and the evolution of animal complexity.</title>
        <authorList>
            <person name="Srivastava M."/>
            <person name="Simakov O."/>
            <person name="Chapman J."/>
            <person name="Fahey B."/>
            <person name="Gauthier M.E."/>
            <person name="Mitros T."/>
            <person name="Richards G.S."/>
            <person name="Conaco C."/>
            <person name="Dacre M."/>
            <person name="Hellsten U."/>
            <person name="Larroux C."/>
            <person name="Putnam N.H."/>
            <person name="Stanke M."/>
            <person name="Adamska M."/>
            <person name="Darling A."/>
            <person name="Degnan S.M."/>
            <person name="Oakley T.H."/>
            <person name="Plachetzki D.C."/>
            <person name="Zhai Y."/>
            <person name="Adamski M."/>
            <person name="Calcino A."/>
            <person name="Cummins S.F."/>
            <person name="Goodstein D.M."/>
            <person name="Harris C."/>
            <person name="Jackson D.J."/>
            <person name="Leys S.P."/>
            <person name="Shu S."/>
            <person name="Woodcroft B.J."/>
            <person name="Vervoort M."/>
            <person name="Kosik K.S."/>
            <person name="Manning G."/>
            <person name="Degnan B.M."/>
            <person name="Rokhsar D.S."/>
        </authorList>
    </citation>
    <scope>NUCLEOTIDE SEQUENCE [LARGE SCALE GENOMIC DNA]</scope>
</reference>
<dbReference type="KEGG" id="aqu:100638440"/>
<dbReference type="Proteomes" id="UP000007879">
    <property type="component" value="Unassembled WGS sequence"/>
</dbReference>
<dbReference type="RefSeq" id="XP_019858563.1">
    <property type="nucleotide sequence ID" value="XM_020003004.1"/>
</dbReference>
<feature type="compositionally biased region" description="Basic and acidic residues" evidence="3">
    <location>
        <begin position="818"/>
        <end position="834"/>
    </location>
</feature>
<feature type="compositionally biased region" description="Polar residues" evidence="3">
    <location>
        <begin position="210"/>
        <end position="238"/>
    </location>
</feature>
<dbReference type="PANTHER" id="PTHR10331:SF6">
    <property type="entry name" value="SPINDLE ASSEMBLY ABNORMAL 4"/>
    <property type="match status" value="1"/>
</dbReference>
<feature type="compositionally biased region" description="Basic and acidic residues" evidence="3">
    <location>
        <begin position="723"/>
        <end position="734"/>
    </location>
</feature>
<feature type="compositionally biased region" description="Acidic residues" evidence="3">
    <location>
        <begin position="147"/>
        <end position="158"/>
    </location>
</feature>
<dbReference type="InterPro" id="IPR026581">
    <property type="entry name" value="TCP10L/CENPJ"/>
</dbReference>
<dbReference type="PANTHER" id="PTHR10331">
    <property type="entry name" value="T COMPLEX PROTEIN 10"/>
    <property type="match status" value="1"/>
</dbReference>
<dbReference type="GO" id="GO:0005814">
    <property type="term" value="C:centriole"/>
    <property type="evidence" value="ECO:0007669"/>
    <property type="project" value="TreeGrafter"/>
</dbReference>
<dbReference type="EnsemblMetazoa" id="XM_020003004.1">
    <property type="protein sequence ID" value="XP_019858563.1"/>
    <property type="gene ID" value="LOC100638440"/>
</dbReference>
<feature type="compositionally biased region" description="Polar residues" evidence="3">
    <location>
        <begin position="974"/>
        <end position="983"/>
    </location>
</feature>
<dbReference type="GO" id="GO:0060271">
    <property type="term" value="P:cilium assembly"/>
    <property type="evidence" value="ECO:0007669"/>
    <property type="project" value="TreeGrafter"/>
</dbReference>
<organism evidence="4 5">
    <name type="scientific">Amphimedon queenslandica</name>
    <name type="common">Sponge</name>
    <dbReference type="NCBI Taxonomy" id="400682"/>
    <lineage>
        <taxon>Eukaryota</taxon>
        <taxon>Metazoa</taxon>
        <taxon>Porifera</taxon>
        <taxon>Demospongiae</taxon>
        <taxon>Heteroscleromorpha</taxon>
        <taxon>Haplosclerida</taxon>
        <taxon>Niphatidae</taxon>
        <taxon>Amphimedon</taxon>
    </lineage>
</organism>
<feature type="region of interest" description="Disordered" evidence="3">
    <location>
        <begin position="720"/>
        <end position="834"/>
    </location>
</feature>
<accession>A0AAN0JP17</accession>
<protein>
    <submittedName>
        <fullName evidence="4">Uncharacterized protein</fullName>
    </submittedName>
</protein>
<dbReference type="GO" id="GO:0005813">
    <property type="term" value="C:centrosome"/>
    <property type="evidence" value="ECO:0007669"/>
    <property type="project" value="TreeGrafter"/>
</dbReference>
<keyword evidence="2" id="KW-0175">Coiled coil</keyword>
<keyword evidence="5" id="KW-1185">Reference proteome</keyword>
<evidence type="ECO:0000256" key="1">
    <source>
        <dbReference type="ARBA" id="ARBA00005627"/>
    </source>
</evidence>
<feature type="compositionally biased region" description="Basic and acidic residues" evidence="3">
    <location>
        <begin position="786"/>
        <end position="801"/>
    </location>
</feature>
<dbReference type="AlphaFoldDB" id="A0AAN0JP17"/>
<evidence type="ECO:0000313" key="4">
    <source>
        <dbReference type="EnsemblMetazoa" id="XP_019858563.1"/>
    </source>
</evidence>
<sequence length="1001" mass="111121">MASRQEPPSGLLPSSSYQSEEKVLEKLRQLRLWQQRQQEELFLQQQLELDLLRQSKLKQEEEMEEEEEEEYKNSSSETNTSFIGNNQPVHSNPLQPAGHTHSGSSIASNQSADSGMLSGHSCHDVDLTRRRGQVNEVDDGSSGFETPESDDVLSETDEANNKELPVSQPLQIVISASHDEQPLQPGIGPGQSASTFEELLENKLQQYQVTDELQQPLSQYSSTPPNQSSLARCSSQDSFFGRKEQREKREEAELAEFELLERAAEETSFTSQCSIVTRALANCQPSSTSSPLSLKNTASIRNEVKEEPSGGLGSPSQITDMRSLHRERASLTESVLDVDEEPLLVMGERKGPPLPHFPLPSVQEEEGLSDFNSTLTTDGEEGRERFGDEEEWGSFKSTPMQIPPVLASTCTTSTESSPYSSPKKLIALTSASIPHSSDFSSSVSLPAHSPTPPPHASAPVRKVKVLASQGKTESQETDNPPLPSGDTVSAPSLPPPSSLVAKLFPSLSKERASSQAKIKPTTTNMQQPFVPSQPPTASIPQYQGPSLSTVHQTTAPFPKVGPSGIEGVSDEIQDKLLQLEKEINTFKTENAALERLRVEKEQGLLSLKEEVERFEREKELEMNNFEQYKEDEIRKLKRERKVFEMYQKESKSQKDKKEKEERAALRKELEDLREELRQKEQRWSSTLSRYRLRIESLESQNEELQKDLRMMEEQRLLQWQKQLESKRSPKERRVASTTQSHNLPVNSKAPVTSKGMATSGIPPVNTAPVMGAASRNKRTATNRSTSSDRNKTTSKDTAAEKRMKKQTKPSLSLGLRDSTSDVKMEERTVGREQEEQPLVETLANRSVTPEDIRGFINEGLMSDNDEEQNEGDLQSIVINSSDSMITDSDCSIIDVKAVDVSAVSASGGTDSSVCSNKADEIVAQVLQSASEQVLDHEAIRRPMSPVPTLPKSVRFSDDRGGGEREREKGRERSVQLSCSPTNGQSYPPTATLCRVFGDILE</sequence>
<evidence type="ECO:0000256" key="3">
    <source>
        <dbReference type="SAM" id="MobiDB-lite"/>
    </source>
</evidence>
<feature type="region of interest" description="Disordered" evidence="3">
    <location>
        <begin position="1"/>
        <end position="20"/>
    </location>
</feature>
<feature type="compositionally biased region" description="Polar residues" evidence="3">
    <location>
        <begin position="429"/>
        <end position="444"/>
    </location>
</feature>
<feature type="compositionally biased region" description="Polar residues" evidence="3">
    <location>
        <begin position="101"/>
        <end position="113"/>
    </location>
</feature>
<feature type="compositionally biased region" description="Low complexity" evidence="3">
    <location>
        <begin position="408"/>
        <end position="421"/>
    </location>
</feature>
<feature type="coiled-coil region" evidence="2">
    <location>
        <begin position="569"/>
        <end position="714"/>
    </location>
</feature>
<feature type="compositionally biased region" description="Basic and acidic residues" evidence="3">
    <location>
        <begin position="240"/>
        <end position="251"/>
    </location>
</feature>
<reference evidence="4" key="2">
    <citation type="submission" date="2024-06" db="UniProtKB">
        <authorList>
            <consortium name="EnsemblMetazoa"/>
        </authorList>
    </citation>
    <scope>IDENTIFICATION</scope>
</reference>
<feature type="region of interest" description="Disordered" evidence="3">
    <location>
        <begin position="348"/>
        <end position="566"/>
    </location>
</feature>
<dbReference type="GO" id="GO:0061511">
    <property type="term" value="P:centriole elongation"/>
    <property type="evidence" value="ECO:0007669"/>
    <property type="project" value="TreeGrafter"/>
</dbReference>
<feature type="region of interest" description="Disordered" evidence="3">
    <location>
        <begin position="210"/>
        <end position="251"/>
    </location>
</feature>
<evidence type="ECO:0000256" key="2">
    <source>
        <dbReference type="SAM" id="Coils"/>
    </source>
</evidence>